<keyword evidence="2" id="KW-1185">Reference proteome</keyword>
<gene>
    <name evidence="1" type="ORF">JENST_157</name>
</gene>
<accession>A0A0K2CNE9</accession>
<dbReference type="KEGG" id="vg:26626105"/>
<dbReference type="GeneID" id="26626105"/>
<evidence type="ECO:0000313" key="2">
    <source>
        <dbReference type="Proteomes" id="UP000208104"/>
    </source>
</evidence>
<organism evidence="1 2">
    <name type="scientific">Brevibacillus phage Jenst</name>
    <dbReference type="NCBI Taxonomy" id="1691954"/>
    <lineage>
        <taxon>Viruses</taxon>
        <taxon>Duplodnaviria</taxon>
        <taxon>Heunggongvirae</taxon>
        <taxon>Uroviricota</taxon>
        <taxon>Caudoviricetes</taxon>
        <taxon>Jenstvirus</taxon>
        <taxon>Jenstvirus jenst</taxon>
    </lineage>
</organism>
<evidence type="ECO:0000313" key="1">
    <source>
        <dbReference type="EMBL" id="ALA07286.1"/>
    </source>
</evidence>
<dbReference type="EMBL" id="KT151955">
    <property type="protein sequence ID" value="ALA07286.1"/>
    <property type="molecule type" value="Genomic_DNA"/>
</dbReference>
<dbReference type="RefSeq" id="YP_009199218.1">
    <property type="nucleotide sequence ID" value="NC_028805.1"/>
</dbReference>
<protein>
    <submittedName>
        <fullName evidence="1">Uncharacterized protein</fullName>
    </submittedName>
</protein>
<proteinExistence type="predicted"/>
<reference evidence="1 2" key="1">
    <citation type="journal article" date="2015" name="Genome Announc.">
        <title>Genome Sequences of Five Additional Brevibacillus laterosporus Bacteriophages.</title>
        <authorList>
            <person name="Merrill B.D."/>
            <person name="Berg J.A."/>
            <person name="Graves K.A."/>
            <person name="Ward A.T."/>
            <person name="Hilton J.A."/>
            <person name="Wake B.N."/>
            <person name="Grose J.H."/>
            <person name="Breakwell D.P."/>
            <person name="Burnett S.H."/>
        </authorList>
    </citation>
    <scope>NUCLEOTIDE SEQUENCE [LARGE SCALE GENOMIC DNA]</scope>
</reference>
<name>A0A0K2CNE9_9CAUD</name>
<sequence length="177" mass="20449">MKHTAMRLIPYAVNGVVHVSKVTDPALRRLVKDVRLQPLIRRSLKNIGSRYELLVPYCVDDEEMQFKRRLQLKFGTTVNLSDLKANHRTYYKKLCEYGTPAEILTGWGLSVTYDKTLTEDELLSRVEQRAENGVLGELGRKSKLYQAIAYQARKRNLTVIEYLREKGYHYKGGRANA</sequence>
<dbReference type="Proteomes" id="UP000208104">
    <property type="component" value="Segment"/>
</dbReference>